<dbReference type="AlphaFoldDB" id="A0A916SMQ5"/>
<reference evidence="1" key="1">
    <citation type="journal article" date="2014" name="Int. J. Syst. Evol. Microbiol.">
        <title>Complete genome sequence of Corynebacterium casei LMG S-19264T (=DSM 44701T), isolated from a smear-ripened cheese.</title>
        <authorList>
            <consortium name="US DOE Joint Genome Institute (JGI-PGF)"/>
            <person name="Walter F."/>
            <person name="Albersmeier A."/>
            <person name="Kalinowski J."/>
            <person name="Ruckert C."/>
        </authorList>
    </citation>
    <scope>NUCLEOTIDE SEQUENCE</scope>
    <source>
        <strain evidence="1">CGMCC 1.12813</strain>
    </source>
</reference>
<dbReference type="Proteomes" id="UP000606922">
    <property type="component" value="Unassembled WGS sequence"/>
</dbReference>
<evidence type="ECO:0000313" key="1">
    <source>
        <dbReference type="EMBL" id="GGB06714.1"/>
    </source>
</evidence>
<dbReference type="EMBL" id="BMGB01000001">
    <property type="protein sequence ID" value="GGB06714.1"/>
    <property type="molecule type" value="Genomic_DNA"/>
</dbReference>
<organism evidence="1 2">
    <name type="scientific">Conyzicola nivalis</name>
    <dbReference type="NCBI Taxonomy" id="1477021"/>
    <lineage>
        <taxon>Bacteria</taxon>
        <taxon>Bacillati</taxon>
        <taxon>Actinomycetota</taxon>
        <taxon>Actinomycetes</taxon>
        <taxon>Micrococcales</taxon>
        <taxon>Microbacteriaceae</taxon>
        <taxon>Conyzicola</taxon>
    </lineage>
</organism>
<sequence>MSGRAPFIPENCEARTLPSDLGDEGLEAHVAAEGYCSSAEVRNEGTFEGIGAAVSSGDVDDAVLHERLHDEILGGIAQYGRGTKKGPPERGRVQ</sequence>
<evidence type="ECO:0000313" key="2">
    <source>
        <dbReference type="Proteomes" id="UP000606922"/>
    </source>
</evidence>
<gene>
    <name evidence="1" type="ORF">GCM10010979_21560</name>
</gene>
<reference evidence="1" key="2">
    <citation type="submission" date="2020-09" db="EMBL/GenBank/DDBJ databases">
        <authorList>
            <person name="Sun Q."/>
            <person name="Zhou Y."/>
        </authorList>
    </citation>
    <scope>NUCLEOTIDE SEQUENCE</scope>
    <source>
        <strain evidence="1">CGMCC 1.12813</strain>
    </source>
</reference>
<keyword evidence="2" id="KW-1185">Reference proteome</keyword>
<accession>A0A916SMQ5</accession>
<name>A0A916SMQ5_9MICO</name>
<proteinExistence type="predicted"/>
<protein>
    <submittedName>
        <fullName evidence="1">Uncharacterized protein</fullName>
    </submittedName>
</protein>
<comment type="caution">
    <text evidence="1">The sequence shown here is derived from an EMBL/GenBank/DDBJ whole genome shotgun (WGS) entry which is preliminary data.</text>
</comment>